<dbReference type="SUPFAM" id="SSF53448">
    <property type="entry name" value="Nucleotide-diphospho-sugar transferases"/>
    <property type="match status" value="1"/>
</dbReference>
<keyword evidence="1" id="KW-0812">Transmembrane</keyword>
<feature type="domain" description="Glycosyltransferase 2-like" evidence="2">
    <location>
        <begin position="5"/>
        <end position="128"/>
    </location>
</feature>
<evidence type="ECO:0000259" key="2">
    <source>
        <dbReference type="Pfam" id="PF00535"/>
    </source>
</evidence>
<evidence type="ECO:0000313" key="4">
    <source>
        <dbReference type="Proteomes" id="UP001494588"/>
    </source>
</evidence>
<dbReference type="PANTHER" id="PTHR22916">
    <property type="entry name" value="GLYCOSYLTRANSFERASE"/>
    <property type="match status" value="1"/>
</dbReference>
<gene>
    <name evidence="3" type="ORF">V4C55_37475</name>
</gene>
<dbReference type="InterPro" id="IPR029044">
    <property type="entry name" value="Nucleotide-diphossugar_trans"/>
</dbReference>
<name>A0ABU9QPS6_9BURK</name>
<dbReference type="GO" id="GO:0016757">
    <property type="term" value="F:glycosyltransferase activity"/>
    <property type="evidence" value="ECO:0007669"/>
    <property type="project" value="UniProtKB-KW"/>
</dbReference>
<evidence type="ECO:0000256" key="1">
    <source>
        <dbReference type="SAM" id="Phobius"/>
    </source>
</evidence>
<accession>A0ABU9QPS6</accession>
<keyword evidence="1" id="KW-0472">Membrane</keyword>
<dbReference type="EMBL" id="JAZHGC010000050">
    <property type="protein sequence ID" value="MEM5291426.1"/>
    <property type="molecule type" value="Genomic_DNA"/>
</dbReference>
<dbReference type="Proteomes" id="UP001494588">
    <property type="component" value="Unassembled WGS sequence"/>
</dbReference>
<dbReference type="Gene3D" id="3.90.550.10">
    <property type="entry name" value="Spore Coat Polysaccharide Biosynthesis Protein SpsA, Chain A"/>
    <property type="match status" value="1"/>
</dbReference>
<reference evidence="3 4" key="1">
    <citation type="submission" date="2024-01" db="EMBL/GenBank/DDBJ databases">
        <title>The diversity of rhizobia nodulating Mimosa spp. in eleven states of Brazil covering several biomes is determined by host plant, location, and edaphic factors.</title>
        <authorList>
            <person name="Rouws L."/>
            <person name="Barauna A."/>
            <person name="Beukes C."/>
            <person name="De Faria S.M."/>
            <person name="Gross E."/>
            <person name="Dos Reis Junior F.B."/>
            <person name="Simon M."/>
            <person name="Maluk M."/>
            <person name="Odee D.W."/>
            <person name="Kenicer G."/>
            <person name="Young J.P.W."/>
            <person name="Reis V.M."/>
            <person name="Zilli J."/>
            <person name="James E.K."/>
        </authorList>
    </citation>
    <scope>NUCLEOTIDE SEQUENCE [LARGE SCALE GENOMIC DNA]</scope>
    <source>
        <strain evidence="3 4">JPY77</strain>
    </source>
</reference>
<proteinExistence type="predicted"/>
<protein>
    <submittedName>
        <fullName evidence="3">Glycosyltransferase family A protein</fullName>
        <ecNumber evidence="3">2.4.-.-</ecNumber>
    </submittedName>
</protein>
<dbReference type="EC" id="2.4.-.-" evidence="3"/>
<keyword evidence="3" id="KW-0328">Glycosyltransferase</keyword>
<dbReference type="CDD" id="cd00761">
    <property type="entry name" value="Glyco_tranf_GTA_type"/>
    <property type="match status" value="1"/>
</dbReference>
<keyword evidence="3" id="KW-0808">Transferase</keyword>
<dbReference type="PANTHER" id="PTHR22916:SF3">
    <property type="entry name" value="UDP-GLCNAC:BETAGAL BETA-1,3-N-ACETYLGLUCOSAMINYLTRANSFERASE-LIKE PROTEIN 1"/>
    <property type="match status" value="1"/>
</dbReference>
<comment type="caution">
    <text evidence="3">The sequence shown here is derived from an EMBL/GenBank/DDBJ whole genome shotgun (WGS) entry which is preliminary data.</text>
</comment>
<organism evidence="3 4">
    <name type="scientific">Paraburkholderia sabiae</name>
    <dbReference type="NCBI Taxonomy" id="273251"/>
    <lineage>
        <taxon>Bacteria</taxon>
        <taxon>Pseudomonadati</taxon>
        <taxon>Pseudomonadota</taxon>
        <taxon>Betaproteobacteria</taxon>
        <taxon>Burkholderiales</taxon>
        <taxon>Burkholderiaceae</taxon>
        <taxon>Paraburkholderia</taxon>
    </lineage>
</organism>
<evidence type="ECO:0000313" key="3">
    <source>
        <dbReference type="EMBL" id="MEM5291426.1"/>
    </source>
</evidence>
<feature type="transmembrane region" description="Helical" evidence="1">
    <location>
        <begin position="299"/>
        <end position="324"/>
    </location>
</feature>
<dbReference type="InterPro" id="IPR001173">
    <property type="entry name" value="Glyco_trans_2-like"/>
</dbReference>
<keyword evidence="4" id="KW-1185">Reference proteome</keyword>
<dbReference type="RefSeq" id="WP_201660732.1">
    <property type="nucleotide sequence ID" value="NZ_CAJHCS010000041.1"/>
</dbReference>
<sequence>MNHVTVVICNFNYAQFIGKAIDSALAQDYPFVRVMVIDDGCTDDSRRVIESYGSRIRPIFKENGGQGSAYNLAISQLETEYAVMLDADDLLYPTAVSRAVELLDLGYAKVQFRLDVLNGDGRPTGTHVPHSEPSETCGELLADGWLYPSPPASGHVYQVSALQRIFPVPELDVNRYGADFYAIYGVALQGRVATIPYVLGGYRVHQSTGSDASFANSEDHQTVSEACIERWSLLRQIAAKRIGVVLSPTCHDFAVEKAQFCRGIYRAPFKSRWHWLLNDSGNYLHTVVANPFWSLRKKLGMLFLSSLCLLPFPSISNFAVRYIVNPASRQRRMT</sequence>
<dbReference type="Pfam" id="PF00535">
    <property type="entry name" value="Glycos_transf_2"/>
    <property type="match status" value="1"/>
</dbReference>
<keyword evidence="1" id="KW-1133">Transmembrane helix</keyword>